<dbReference type="Proteomes" id="UP000736672">
    <property type="component" value="Unassembled WGS sequence"/>
</dbReference>
<keyword evidence="1" id="KW-0812">Transmembrane</keyword>
<feature type="transmembrane region" description="Helical" evidence="1">
    <location>
        <begin position="150"/>
        <end position="171"/>
    </location>
</feature>
<evidence type="ECO:0000313" key="2">
    <source>
        <dbReference type="EMBL" id="KAH7258277.1"/>
    </source>
</evidence>
<proteinExistence type="predicted"/>
<gene>
    <name evidence="2" type="ORF">B0J15DRAFT_295561</name>
</gene>
<keyword evidence="3" id="KW-1185">Reference proteome</keyword>
<protein>
    <submittedName>
        <fullName evidence="2">Uncharacterized protein</fullName>
    </submittedName>
</protein>
<organism evidence="2 3">
    <name type="scientific">Fusarium solani</name>
    <name type="common">Filamentous fungus</name>
    <dbReference type="NCBI Taxonomy" id="169388"/>
    <lineage>
        <taxon>Eukaryota</taxon>
        <taxon>Fungi</taxon>
        <taxon>Dikarya</taxon>
        <taxon>Ascomycota</taxon>
        <taxon>Pezizomycotina</taxon>
        <taxon>Sordariomycetes</taxon>
        <taxon>Hypocreomycetidae</taxon>
        <taxon>Hypocreales</taxon>
        <taxon>Nectriaceae</taxon>
        <taxon>Fusarium</taxon>
        <taxon>Fusarium solani species complex</taxon>
    </lineage>
</organism>
<keyword evidence="1" id="KW-1133">Transmembrane helix</keyword>
<dbReference type="AlphaFoldDB" id="A0A9P9HKF3"/>
<accession>A0A9P9HKF3</accession>
<reference evidence="2" key="1">
    <citation type="journal article" date="2021" name="Nat. Commun.">
        <title>Genetic determinants of endophytism in the Arabidopsis root mycobiome.</title>
        <authorList>
            <person name="Mesny F."/>
            <person name="Miyauchi S."/>
            <person name="Thiergart T."/>
            <person name="Pickel B."/>
            <person name="Atanasova L."/>
            <person name="Karlsson M."/>
            <person name="Huettel B."/>
            <person name="Barry K.W."/>
            <person name="Haridas S."/>
            <person name="Chen C."/>
            <person name="Bauer D."/>
            <person name="Andreopoulos W."/>
            <person name="Pangilinan J."/>
            <person name="LaButti K."/>
            <person name="Riley R."/>
            <person name="Lipzen A."/>
            <person name="Clum A."/>
            <person name="Drula E."/>
            <person name="Henrissat B."/>
            <person name="Kohler A."/>
            <person name="Grigoriev I.V."/>
            <person name="Martin F.M."/>
            <person name="Hacquard S."/>
        </authorList>
    </citation>
    <scope>NUCLEOTIDE SEQUENCE</scope>
    <source>
        <strain evidence="2">FSSC 5 MPI-SDFR-AT-0091</strain>
    </source>
</reference>
<dbReference type="EMBL" id="JAGTJS010000009">
    <property type="protein sequence ID" value="KAH7258277.1"/>
    <property type="molecule type" value="Genomic_DNA"/>
</dbReference>
<feature type="transmembrane region" description="Helical" evidence="1">
    <location>
        <begin position="112"/>
        <end position="138"/>
    </location>
</feature>
<evidence type="ECO:0000256" key="1">
    <source>
        <dbReference type="SAM" id="Phobius"/>
    </source>
</evidence>
<feature type="transmembrane region" description="Helical" evidence="1">
    <location>
        <begin position="20"/>
        <end position="40"/>
    </location>
</feature>
<sequence length="231" mass="26035">MQHPDPNIPSQRFIRLILKALLIIFSIGSFVTFILAAITAGGDWPQMQESALPDASSRVIAVPRDGRRLVRRDDDDDYRRMPFDRTNARFPNDRDIQNSVQLFRLDPNDPAWLPFFFLSTIAFISWISTAILLFFVFARGRSFGSRLPRYILRVIALIVLALAPIFVFGWYRNDGAFSLVCKSNYAIGQAALVLAHLTLFIGIFLTFLGAILDLPTDFGMDSRRTSATSGV</sequence>
<comment type="caution">
    <text evidence="2">The sequence shown here is derived from an EMBL/GenBank/DDBJ whole genome shotgun (WGS) entry which is preliminary data.</text>
</comment>
<feature type="transmembrane region" description="Helical" evidence="1">
    <location>
        <begin position="191"/>
        <end position="214"/>
    </location>
</feature>
<name>A0A9P9HKF3_FUSSL</name>
<evidence type="ECO:0000313" key="3">
    <source>
        <dbReference type="Proteomes" id="UP000736672"/>
    </source>
</evidence>
<keyword evidence="1" id="KW-0472">Membrane</keyword>
<dbReference type="OrthoDB" id="5092327at2759"/>